<evidence type="ECO:0000313" key="3">
    <source>
        <dbReference type="Proteomes" id="UP000034539"/>
    </source>
</evidence>
<dbReference type="InterPro" id="IPR050834">
    <property type="entry name" value="Glycosyltransf_2"/>
</dbReference>
<dbReference type="Pfam" id="PF00535">
    <property type="entry name" value="Glycos_transf_2"/>
    <property type="match status" value="1"/>
</dbReference>
<dbReference type="PANTHER" id="PTHR43685">
    <property type="entry name" value="GLYCOSYLTRANSFERASE"/>
    <property type="match status" value="1"/>
</dbReference>
<dbReference type="SUPFAM" id="SSF53448">
    <property type="entry name" value="Nucleotide-diphospho-sugar transferases"/>
    <property type="match status" value="1"/>
</dbReference>
<organism evidence="2 3">
    <name type="scientific">Candidatus Gottesmanbacteria bacterium GW2011_GWC2_39_8</name>
    <dbReference type="NCBI Taxonomy" id="1618450"/>
    <lineage>
        <taxon>Bacteria</taxon>
        <taxon>Candidatus Gottesmaniibacteriota</taxon>
    </lineage>
</organism>
<dbReference type="CDD" id="cd06433">
    <property type="entry name" value="GT_2_WfgS_like"/>
    <property type="match status" value="1"/>
</dbReference>
<dbReference type="GO" id="GO:0016740">
    <property type="term" value="F:transferase activity"/>
    <property type="evidence" value="ECO:0007669"/>
    <property type="project" value="UniProtKB-KW"/>
</dbReference>
<comment type="caution">
    <text evidence="2">The sequence shown here is derived from an EMBL/GenBank/DDBJ whole genome shotgun (WGS) entry which is preliminary data.</text>
</comment>
<proteinExistence type="predicted"/>
<reference evidence="2 3" key="1">
    <citation type="journal article" date="2015" name="Nature">
        <title>rRNA introns, odd ribosomes, and small enigmatic genomes across a large radiation of phyla.</title>
        <authorList>
            <person name="Brown C.T."/>
            <person name="Hug L.A."/>
            <person name="Thomas B.C."/>
            <person name="Sharon I."/>
            <person name="Castelle C.J."/>
            <person name="Singh A."/>
            <person name="Wilkins M.J."/>
            <person name="Williams K.H."/>
            <person name="Banfield J.F."/>
        </authorList>
    </citation>
    <scope>NUCLEOTIDE SEQUENCE [LARGE SCALE GENOMIC DNA]</scope>
</reference>
<name>A0A0G0QAD1_9BACT</name>
<evidence type="ECO:0000313" key="2">
    <source>
        <dbReference type="EMBL" id="KKR34291.1"/>
    </source>
</evidence>
<dbReference type="InterPro" id="IPR029044">
    <property type="entry name" value="Nucleotide-diphossugar_trans"/>
</dbReference>
<dbReference type="AlphaFoldDB" id="A0A0G0QAD1"/>
<keyword evidence="2" id="KW-0808">Transferase</keyword>
<evidence type="ECO:0000259" key="1">
    <source>
        <dbReference type="Pfam" id="PF00535"/>
    </source>
</evidence>
<dbReference type="InterPro" id="IPR001173">
    <property type="entry name" value="Glyco_trans_2-like"/>
</dbReference>
<dbReference type="Gene3D" id="3.90.550.10">
    <property type="entry name" value="Spore Coat Polysaccharide Biosynthesis Protein SpsA, Chain A"/>
    <property type="match status" value="1"/>
</dbReference>
<dbReference type="PANTHER" id="PTHR43685:SF11">
    <property type="entry name" value="GLYCOSYLTRANSFERASE TAGX-RELATED"/>
    <property type="match status" value="1"/>
</dbReference>
<accession>A0A0G0QAD1</accession>
<gene>
    <name evidence="2" type="ORF">UT63_C0003G0007</name>
</gene>
<dbReference type="EMBL" id="LBXN01000003">
    <property type="protein sequence ID" value="KKR34291.1"/>
    <property type="molecule type" value="Genomic_DNA"/>
</dbReference>
<sequence>MSTNKFPKISVITPTYNQVDYIERTIRSVLEQEYPNLEYIIVDGASRDGTLDIIKDYKDKVILISEKDKGHSDAINKGLKRATGEIICYLNSDDLLEKGSLFEVARIFSSDKNIKWLSGRCRIINTDDREIRQGIRNYKNFWLSHYNYWILKILNFISQPATFWRKEAVEETFDEELYYTMDYDFWLRIGQKYRPYISDKYFASFRIQPKSKSVLGFQKQFTEEYQVLKRYSRSKIILFLHRLHYYLFIHGPYTALTLISR</sequence>
<protein>
    <submittedName>
        <fullName evidence="2">Glycosyl transferase family 2</fullName>
    </submittedName>
</protein>
<dbReference type="Proteomes" id="UP000034539">
    <property type="component" value="Unassembled WGS sequence"/>
</dbReference>
<feature type="domain" description="Glycosyltransferase 2-like" evidence="1">
    <location>
        <begin position="10"/>
        <end position="171"/>
    </location>
</feature>